<dbReference type="AlphaFoldDB" id="A0A1B9FT16"/>
<reference evidence="2" key="3">
    <citation type="submission" date="2014-01" db="EMBL/GenBank/DDBJ databases">
        <title>Evolution of pathogenesis and genome organization in the Tremellales.</title>
        <authorList>
            <person name="Cuomo C."/>
            <person name="Litvintseva A."/>
            <person name="Heitman J."/>
            <person name="Chen Y."/>
            <person name="Sun S."/>
            <person name="Springer D."/>
            <person name="Dromer F."/>
            <person name="Young S."/>
            <person name="Zeng Q."/>
            <person name="Chapman S."/>
            <person name="Gujja S."/>
            <person name="Saif S."/>
            <person name="Birren B."/>
        </authorList>
    </citation>
    <scope>NUCLEOTIDE SEQUENCE</scope>
    <source>
        <strain evidence="2">CBS 10118</strain>
    </source>
</reference>
<name>A0A1B9FT16_9TREE</name>
<evidence type="ECO:0000256" key="1">
    <source>
        <dbReference type="SAM" id="SignalP"/>
    </source>
</evidence>
<dbReference type="EMBL" id="KI894026">
    <property type="protein sequence ID" value="OCF21908.1"/>
    <property type="molecule type" value="Genomic_DNA"/>
</dbReference>
<dbReference type="Proteomes" id="UP000092730">
    <property type="component" value="Chromosome 3"/>
</dbReference>
<dbReference type="GeneID" id="30213086"/>
<organism evidence="2">
    <name type="scientific">Kwoniella bestiolae CBS 10118</name>
    <dbReference type="NCBI Taxonomy" id="1296100"/>
    <lineage>
        <taxon>Eukaryota</taxon>
        <taxon>Fungi</taxon>
        <taxon>Dikarya</taxon>
        <taxon>Basidiomycota</taxon>
        <taxon>Agaricomycotina</taxon>
        <taxon>Tremellomycetes</taxon>
        <taxon>Tremellales</taxon>
        <taxon>Cryptococcaceae</taxon>
        <taxon>Kwoniella</taxon>
    </lineage>
</organism>
<protein>
    <submittedName>
        <fullName evidence="2">Uncharacterized protein</fullName>
    </submittedName>
</protein>
<proteinExistence type="predicted"/>
<gene>
    <name evidence="2" type="ORF">I302_08687</name>
    <name evidence="3" type="ORF">I302_105406</name>
</gene>
<keyword evidence="4" id="KW-1185">Reference proteome</keyword>
<sequence length="180" mass="20465">MKSILFTLLSTFLCIQADPSWDVIVRNDIPEHTRSILRRDTKADYKGPTTLQWGWTMSDIEGLPAEEQWIKEPVTWLVYDPKADMGDPKDEYIQFNMTCYYQVSKLSAKGDEYHVKQTIEPPFLEEQGDPSRLGIIDGGNVICPEGECLAENCDGLTWPKWDQGYLATHAAVPPARDDKP</sequence>
<dbReference type="VEuPathDB" id="FungiDB:I302_08687"/>
<dbReference type="RefSeq" id="XP_019042978.1">
    <property type="nucleotide sequence ID" value="XM_019195265.1"/>
</dbReference>
<dbReference type="EMBL" id="CP144543">
    <property type="protein sequence ID" value="WVW83387.1"/>
    <property type="molecule type" value="Genomic_DNA"/>
</dbReference>
<reference evidence="3" key="4">
    <citation type="submission" date="2024-02" db="EMBL/GenBank/DDBJ databases">
        <title>Comparative genomics of Cryptococcus and Kwoniella reveals pathogenesis evolution and contrasting modes of karyotype evolution via chromosome fusion or intercentromeric recombination.</title>
        <authorList>
            <person name="Coelho M.A."/>
            <person name="David-Palma M."/>
            <person name="Shea T."/>
            <person name="Bowers K."/>
            <person name="McGinley-Smith S."/>
            <person name="Mohammad A.W."/>
            <person name="Gnirke A."/>
            <person name="Yurkov A.M."/>
            <person name="Nowrousian M."/>
            <person name="Sun S."/>
            <person name="Cuomo C.A."/>
            <person name="Heitman J."/>
        </authorList>
    </citation>
    <scope>NUCLEOTIDE SEQUENCE</scope>
    <source>
        <strain evidence="3">CBS 10118</strain>
    </source>
</reference>
<keyword evidence="1" id="KW-0732">Signal</keyword>
<accession>A0A1B9FT16</accession>
<dbReference type="KEGG" id="kbi:30213086"/>
<evidence type="ECO:0000313" key="3">
    <source>
        <dbReference type="EMBL" id="WVW83387.1"/>
    </source>
</evidence>
<reference evidence="2" key="1">
    <citation type="submission" date="2013-07" db="EMBL/GenBank/DDBJ databases">
        <title>The Genome Sequence of Cryptococcus bestiolae CBS10118.</title>
        <authorList>
            <consortium name="The Broad Institute Genome Sequencing Platform"/>
            <person name="Cuomo C."/>
            <person name="Litvintseva A."/>
            <person name="Chen Y."/>
            <person name="Heitman J."/>
            <person name="Sun S."/>
            <person name="Springer D."/>
            <person name="Dromer F."/>
            <person name="Young S.K."/>
            <person name="Zeng Q."/>
            <person name="Gargeya S."/>
            <person name="Fitzgerald M."/>
            <person name="Abouelleil A."/>
            <person name="Alvarado L."/>
            <person name="Berlin A.M."/>
            <person name="Chapman S.B."/>
            <person name="Dewar J."/>
            <person name="Goldberg J."/>
            <person name="Griggs A."/>
            <person name="Gujja S."/>
            <person name="Hansen M."/>
            <person name="Howarth C."/>
            <person name="Imamovic A."/>
            <person name="Larimer J."/>
            <person name="McCowan C."/>
            <person name="Murphy C."/>
            <person name="Pearson M."/>
            <person name="Priest M."/>
            <person name="Roberts A."/>
            <person name="Saif S."/>
            <person name="Shea T."/>
            <person name="Sykes S."/>
            <person name="Wortman J."/>
            <person name="Nusbaum C."/>
            <person name="Birren B."/>
        </authorList>
    </citation>
    <scope>NUCLEOTIDE SEQUENCE [LARGE SCALE GENOMIC DNA]</scope>
    <source>
        <strain evidence="2">CBS 10118</strain>
    </source>
</reference>
<feature type="signal peptide" evidence="1">
    <location>
        <begin position="1"/>
        <end position="17"/>
    </location>
</feature>
<feature type="chain" id="PRO_5042334625" evidence="1">
    <location>
        <begin position="18"/>
        <end position="180"/>
    </location>
</feature>
<evidence type="ECO:0000313" key="4">
    <source>
        <dbReference type="Proteomes" id="UP000092730"/>
    </source>
</evidence>
<reference evidence="3" key="2">
    <citation type="submission" date="2013-07" db="EMBL/GenBank/DDBJ databases">
        <authorList>
            <consortium name="The Broad Institute Genome Sequencing Platform"/>
            <person name="Cuomo C."/>
            <person name="Litvintseva A."/>
            <person name="Chen Y."/>
            <person name="Heitman J."/>
            <person name="Sun S."/>
            <person name="Springer D."/>
            <person name="Dromer F."/>
            <person name="Young S.K."/>
            <person name="Zeng Q."/>
            <person name="Gargeya S."/>
            <person name="Fitzgerald M."/>
            <person name="Abouelleil A."/>
            <person name="Alvarado L."/>
            <person name="Berlin A.M."/>
            <person name="Chapman S.B."/>
            <person name="Dewar J."/>
            <person name="Goldberg J."/>
            <person name="Griggs A."/>
            <person name="Gujja S."/>
            <person name="Hansen M."/>
            <person name="Howarth C."/>
            <person name="Imamovic A."/>
            <person name="Larimer J."/>
            <person name="McCowan C."/>
            <person name="Murphy C."/>
            <person name="Pearson M."/>
            <person name="Priest M."/>
            <person name="Roberts A."/>
            <person name="Saif S."/>
            <person name="Shea T."/>
            <person name="Sykes S."/>
            <person name="Wortman J."/>
            <person name="Nusbaum C."/>
            <person name="Birren B."/>
        </authorList>
    </citation>
    <scope>NUCLEOTIDE SEQUENCE</scope>
    <source>
        <strain evidence="3">CBS 10118</strain>
    </source>
</reference>
<evidence type="ECO:0000313" key="2">
    <source>
        <dbReference type="EMBL" id="OCF21908.1"/>
    </source>
</evidence>
<dbReference type="OrthoDB" id="10445653at2759"/>